<protein>
    <submittedName>
        <fullName evidence="7">Sugar ABC transporter permease</fullName>
    </submittedName>
</protein>
<proteinExistence type="inferred from homology"/>
<keyword evidence="3 5" id="KW-1133">Transmembrane helix</keyword>
<dbReference type="Pfam" id="PF00528">
    <property type="entry name" value="BPD_transp_1"/>
    <property type="match status" value="1"/>
</dbReference>
<organism evidence="7 8">
    <name type="scientific">Eisenbergiella massiliensis</name>
    <dbReference type="NCBI Taxonomy" id="1720294"/>
    <lineage>
        <taxon>Bacteria</taxon>
        <taxon>Bacillati</taxon>
        <taxon>Bacillota</taxon>
        <taxon>Clostridia</taxon>
        <taxon>Lachnospirales</taxon>
        <taxon>Lachnospiraceae</taxon>
        <taxon>Eisenbergiella</taxon>
    </lineage>
</organism>
<sequence>MYPQEINAKQKRFRREKKVRQQIGFFFTKIKKQWQLQVIAVAGMLVLFLFSYMPLIGIIMAFKNYSINMGLSGIFTSEWVGFKWFKELFTYYRFKDIVWNTLALSLLKLLFTFPAPILLAILLNEVRNKKFKSIVQTVSYLPNFISWVLLYTIANAFLNTNTGILNQALVSLGLVKEPIPFLTAPGCFRGVAVFMAVWKNSGYWAIIFLASITSIDPQLYEAADIDGAGRLSKIWYITLPGIKSAAVTVLILSIGSLLGGGMGGSNFEQAYIFGNTFNNSTSEILQTYAFNTGLSNGRFAYATAVDLLQSFISVLLILLSNWGAKKITGEGIF</sequence>
<dbReference type="EMBL" id="QVLV01000024">
    <property type="protein sequence ID" value="RGE56506.1"/>
    <property type="molecule type" value="Genomic_DNA"/>
</dbReference>
<evidence type="ECO:0000313" key="7">
    <source>
        <dbReference type="EMBL" id="RGE56506.1"/>
    </source>
</evidence>
<dbReference type="InterPro" id="IPR035906">
    <property type="entry name" value="MetI-like_sf"/>
</dbReference>
<feature type="transmembrane region" description="Helical" evidence="5">
    <location>
        <begin position="299"/>
        <end position="319"/>
    </location>
</feature>
<keyword evidence="2 5" id="KW-0812">Transmembrane</keyword>
<dbReference type="GO" id="GO:0005886">
    <property type="term" value="C:plasma membrane"/>
    <property type="evidence" value="ECO:0007669"/>
    <property type="project" value="UniProtKB-SubCell"/>
</dbReference>
<gene>
    <name evidence="7" type="ORF">DXC51_23745</name>
</gene>
<keyword evidence="8" id="KW-1185">Reference proteome</keyword>
<evidence type="ECO:0000259" key="6">
    <source>
        <dbReference type="PROSITE" id="PS50928"/>
    </source>
</evidence>
<evidence type="ECO:0000256" key="1">
    <source>
        <dbReference type="ARBA" id="ARBA00004141"/>
    </source>
</evidence>
<feature type="transmembrane region" description="Helical" evidence="5">
    <location>
        <begin position="234"/>
        <end position="258"/>
    </location>
</feature>
<feature type="transmembrane region" description="Helical" evidence="5">
    <location>
        <begin position="38"/>
        <end position="59"/>
    </location>
</feature>
<comment type="caution">
    <text evidence="7">The sequence shown here is derived from an EMBL/GenBank/DDBJ whole genome shotgun (WGS) entry which is preliminary data.</text>
</comment>
<feature type="transmembrane region" description="Helical" evidence="5">
    <location>
        <begin position="140"/>
        <end position="158"/>
    </location>
</feature>
<keyword evidence="4 5" id="KW-0472">Membrane</keyword>
<evidence type="ECO:0000256" key="2">
    <source>
        <dbReference type="ARBA" id="ARBA00022692"/>
    </source>
</evidence>
<dbReference type="InterPro" id="IPR000515">
    <property type="entry name" value="MetI-like"/>
</dbReference>
<reference evidence="7" key="1">
    <citation type="submission" date="2018-08" db="EMBL/GenBank/DDBJ databases">
        <title>A genome reference for cultivated species of the human gut microbiota.</title>
        <authorList>
            <person name="Zou Y."/>
            <person name="Xue W."/>
            <person name="Luo G."/>
        </authorList>
    </citation>
    <scope>NUCLEOTIDE SEQUENCE [LARGE SCALE GENOMIC DNA]</scope>
    <source>
        <strain evidence="7">TF05-5AC</strain>
    </source>
</reference>
<keyword evidence="5" id="KW-0813">Transport</keyword>
<evidence type="ECO:0000256" key="5">
    <source>
        <dbReference type="RuleBase" id="RU363032"/>
    </source>
</evidence>
<comment type="subcellular location">
    <subcellularLocation>
        <location evidence="5">Cell membrane</location>
        <topology evidence="5">Multi-pass membrane protein</topology>
    </subcellularLocation>
    <subcellularLocation>
        <location evidence="1">Membrane</location>
        <topology evidence="1">Multi-pass membrane protein</topology>
    </subcellularLocation>
</comment>
<accession>A0A3E3HXE7</accession>
<dbReference type="PANTHER" id="PTHR43496">
    <property type="entry name" value="PROTEIN LPLB"/>
    <property type="match status" value="1"/>
</dbReference>
<dbReference type="PANTHER" id="PTHR43496:SF1">
    <property type="entry name" value="POLYGALACTURONAN_RHAMNOGALACTURONAN TRANSPORT SYSTEM PERMEASE PROTEIN YTEP"/>
    <property type="match status" value="1"/>
</dbReference>
<dbReference type="SUPFAM" id="SSF161098">
    <property type="entry name" value="MetI-like"/>
    <property type="match status" value="1"/>
</dbReference>
<feature type="transmembrane region" description="Helical" evidence="5">
    <location>
        <begin position="97"/>
        <end position="120"/>
    </location>
</feature>
<dbReference type="GO" id="GO:0055085">
    <property type="term" value="P:transmembrane transport"/>
    <property type="evidence" value="ECO:0007669"/>
    <property type="project" value="InterPro"/>
</dbReference>
<name>A0A3E3HXE7_9FIRM</name>
<evidence type="ECO:0000256" key="3">
    <source>
        <dbReference type="ARBA" id="ARBA00022989"/>
    </source>
</evidence>
<dbReference type="Proteomes" id="UP000260812">
    <property type="component" value="Unassembled WGS sequence"/>
</dbReference>
<evidence type="ECO:0000256" key="4">
    <source>
        <dbReference type="ARBA" id="ARBA00023136"/>
    </source>
</evidence>
<dbReference type="AlphaFoldDB" id="A0A3E3HXE7"/>
<dbReference type="CDD" id="cd06261">
    <property type="entry name" value="TM_PBP2"/>
    <property type="match status" value="1"/>
</dbReference>
<feature type="domain" description="ABC transmembrane type-1" evidence="6">
    <location>
        <begin position="98"/>
        <end position="320"/>
    </location>
</feature>
<evidence type="ECO:0000313" key="8">
    <source>
        <dbReference type="Proteomes" id="UP000260812"/>
    </source>
</evidence>
<comment type="similarity">
    <text evidence="5">Belongs to the binding-protein-dependent transport system permease family.</text>
</comment>
<dbReference type="PROSITE" id="PS50928">
    <property type="entry name" value="ABC_TM1"/>
    <property type="match status" value="1"/>
</dbReference>
<dbReference type="Gene3D" id="1.10.3720.10">
    <property type="entry name" value="MetI-like"/>
    <property type="match status" value="1"/>
</dbReference>